<keyword evidence="5" id="KW-1185">Reference proteome</keyword>
<name>F4KT72_HALH1</name>
<evidence type="ECO:0000256" key="1">
    <source>
        <dbReference type="ARBA" id="ARBA00022737"/>
    </source>
</evidence>
<dbReference type="SUPFAM" id="SSF48452">
    <property type="entry name" value="TPR-like"/>
    <property type="match status" value="1"/>
</dbReference>
<dbReference type="SMART" id="SM00028">
    <property type="entry name" value="TPR"/>
    <property type="match status" value="5"/>
</dbReference>
<dbReference type="KEGG" id="hhy:Halhy_3270"/>
<dbReference type="HOGENOM" id="CLU_766762_0_0_10"/>
<gene>
    <name evidence="4" type="ordered locus">Halhy_3270</name>
</gene>
<dbReference type="OrthoDB" id="1523318at2"/>
<dbReference type="PROSITE" id="PS50005">
    <property type="entry name" value="TPR"/>
    <property type="match status" value="2"/>
</dbReference>
<organism evidence="4 5">
    <name type="scientific">Haliscomenobacter hydrossis (strain ATCC 27775 / DSM 1100 / LMG 10767 / O)</name>
    <dbReference type="NCBI Taxonomy" id="760192"/>
    <lineage>
        <taxon>Bacteria</taxon>
        <taxon>Pseudomonadati</taxon>
        <taxon>Bacteroidota</taxon>
        <taxon>Saprospiria</taxon>
        <taxon>Saprospirales</taxon>
        <taxon>Haliscomenobacteraceae</taxon>
        <taxon>Haliscomenobacter</taxon>
    </lineage>
</organism>
<accession>F4KT72</accession>
<evidence type="ECO:0000256" key="2">
    <source>
        <dbReference type="ARBA" id="ARBA00022803"/>
    </source>
</evidence>
<dbReference type="InterPro" id="IPR011990">
    <property type="entry name" value="TPR-like_helical_dom_sf"/>
</dbReference>
<evidence type="ECO:0000313" key="4">
    <source>
        <dbReference type="EMBL" id="AEE51129.1"/>
    </source>
</evidence>
<dbReference type="AlphaFoldDB" id="F4KT72"/>
<proteinExistence type="predicted"/>
<dbReference type="Gene3D" id="1.25.40.10">
    <property type="entry name" value="Tetratricopeptide repeat domain"/>
    <property type="match status" value="2"/>
</dbReference>
<evidence type="ECO:0000256" key="3">
    <source>
        <dbReference type="PROSITE-ProRule" id="PRU00339"/>
    </source>
</evidence>
<dbReference type="EMBL" id="CP002691">
    <property type="protein sequence ID" value="AEE51129.1"/>
    <property type="molecule type" value="Genomic_DNA"/>
</dbReference>
<dbReference type="eggNOG" id="COG0457">
    <property type="taxonomic scope" value="Bacteria"/>
</dbReference>
<reference evidence="4 5" key="1">
    <citation type="journal article" date="2011" name="Stand. Genomic Sci.">
        <title>Complete genome sequence of Haliscomenobacter hydrossis type strain (O).</title>
        <authorList>
            <consortium name="US DOE Joint Genome Institute (JGI-PGF)"/>
            <person name="Daligault H."/>
            <person name="Lapidus A."/>
            <person name="Zeytun A."/>
            <person name="Nolan M."/>
            <person name="Lucas S."/>
            <person name="Del Rio T.G."/>
            <person name="Tice H."/>
            <person name="Cheng J.F."/>
            <person name="Tapia R."/>
            <person name="Han C."/>
            <person name="Goodwin L."/>
            <person name="Pitluck S."/>
            <person name="Liolios K."/>
            <person name="Pagani I."/>
            <person name="Ivanova N."/>
            <person name="Huntemann M."/>
            <person name="Mavromatis K."/>
            <person name="Mikhailova N."/>
            <person name="Pati A."/>
            <person name="Chen A."/>
            <person name="Palaniappan K."/>
            <person name="Land M."/>
            <person name="Hauser L."/>
            <person name="Brambilla E.M."/>
            <person name="Rohde M."/>
            <person name="Verbarg S."/>
            <person name="Goker M."/>
            <person name="Bristow J."/>
            <person name="Eisen J.A."/>
            <person name="Markowitz V."/>
            <person name="Hugenholtz P."/>
            <person name="Kyrpides N.C."/>
            <person name="Klenk H.P."/>
            <person name="Woyke T."/>
        </authorList>
    </citation>
    <scope>NUCLEOTIDE SEQUENCE [LARGE SCALE GENOMIC DNA]</scope>
    <source>
        <strain evidence="5">ATCC 27775 / DSM 1100 / LMG 10767 / O</strain>
    </source>
</reference>
<protein>
    <submittedName>
        <fullName evidence="4">Tetratricopeptide TPR_1 repeat-containing protein</fullName>
    </submittedName>
</protein>
<sequence length="361" mass="41278">MGLFDNLFGRKTNSEKINILGREYEANPDAMLYSQLGLDKYQLQDYVGSVIEFTKAINAQPSNQNFYLMRGTAYEDLGDDDSAEKDFCKTLEMMPNESIAAYRLGMVYYRKKNLDNAIKWLKIAFSNSSDLNLGMLKNNIIFVHKKVIAGNLGNFLIQQKKYEEGIQYLDYAIKLDSNYANPYMNKGIALAAIGQREEGTKYIKKAAELGETKAPAALHILNGILSGGVNSHQPNPLNIVDDPEMNRMHKLPNLIEDFANDIYNNYLIMAEQQGIMSLDQLIKLIAYYSIDLLIEYRNTPINILPSSIVENVKLQVLQAAQINFDIFNKPEVKNMLFDMIDKKIWDEDIVQETHSYMLRFE</sequence>
<feature type="repeat" description="TPR" evidence="3">
    <location>
        <begin position="64"/>
        <end position="97"/>
    </location>
</feature>
<evidence type="ECO:0000313" key="5">
    <source>
        <dbReference type="Proteomes" id="UP000008461"/>
    </source>
</evidence>
<keyword evidence="2 3" id="KW-0802">TPR repeat</keyword>
<dbReference type="STRING" id="760192.Halhy_3270"/>
<dbReference type="PANTHER" id="PTHR44858:SF1">
    <property type="entry name" value="UDP-N-ACETYLGLUCOSAMINE--PEPTIDE N-ACETYLGLUCOSAMINYLTRANSFERASE SPINDLY-RELATED"/>
    <property type="match status" value="1"/>
</dbReference>
<keyword evidence="1" id="KW-0677">Repeat</keyword>
<dbReference type="Pfam" id="PF13181">
    <property type="entry name" value="TPR_8"/>
    <property type="match status" value="1"/>
</dbReference>
<dbReference type="RefSeq" id="WP_013765670.1">
    <property type="nucleotide sequence ID" value="NC_015510.1"/>
</dbReference>
<feature type="repeat" description="TPR" evidence="3">
    <location>
        <begin position="30"/>
        <end position="63"/>
    </location>
</feature>
<dbReference type="InterPro" id="IPR050498">
    <property type="entry name" value="Ycf3"/>
</dbReference>
<dbReference type="Proteomes" id="UP000008461">
    <property type="component" value="Chromosome"/>
</dbReference>
<dbReference type="InterPro" id="IPR019734">
    <property type="entry name" value="TPR_rpt"/>
</dbReference>
<dbReference type="PANTHER" id="PTHR44858">
    <property type="entry name" value="TETRATRICOPEPTIDE REPEAT PROTEIN 6"/>
    <property type="match status" value="1"/>
</dbReference>
<dbReference type="Pfam" id="PF13432">
    <property type="entry name" value="TPR_16"/>
    <property type="match status" value="1"/>
</dbReference>
<reference key="2">
    <citation type="submission" date="2011-04" db="EMBL/GenBank/DDBJ databases">
        <title>Complete sequence of chromosome of Haliscomenobacter hydrossis DSM 1100.</title>
        <authorList>
            <consortium name="US DOE Joint Genome Institute (JGI-PGF)"/>
            <person name="Lucas S."/>
            <person name="Han J."/>
            <person name="Lapidus A."/>
            <person name="Bruce D."/>
            <person name="Goodwin L."/>
            <person name="Pitluck S."/>
            <person name="Peters L."/>
            <person name="Kyrpides N."/>
            <person name="Mavromatis K."/>
            <person name="Ivanova N."/>
            <person name="Ovchinnikova G."/>
            <person name="Pagani I."/>
            <person name="Daligault H."/>
            <person name="Detter J.C."/>
            <person name="Han C."/>
            <person name="Land M."/>
            <person name="Hauser L."/>
            <person name="Markowitz V."/>
            <person name="Cheng J.-F."/>
            <person name="Hugenholtz P."/>
            <person name="Woyke T."/>
            <person name="Wu D."/>
            <person name="Verbarg S."/>
            <person name="Frueling A."/>
            <person name="Brambilla E."/>
            <person name="Klenk H.-P."/>
            <person name="Eisen J.A."/>
        </authorList>
    </citation>
    <scope>NUCLEOTIDE SEQUENCE</scope>
    <source>
        <strain>DSM 1100</strain>
    </source>
</reference>